<dbReference type="Proteomes" id="UP001207930">
    <property type="component" value="Unassembled WGS sequence"/>
</dbReference>
<reference evidence="1 2" key="1">
    <citation type="submission" date="2022-10" db="EMBL/GenBank/DDBJ databases">
        <title>Luteolibacter flavescens strain MCCC 1K03193, whole genome shotgun sequencing project.</title>
        <authorList>
            <person name="Zhao G."/>
            <person name="Shen L."/>
        </authorList>
    </citation>
    <scope>NUCLEOTIDE SEQUENCE [LARGE SCALE GENOMIC DNA]</scope>
    <source>
        <strain evidence="1 2">MCCC 1K03193</strain>
    </source>
</reference>
<gene>
    <name evidence="1" type="ORF">OKA04_09830</name>
</gene>
<sequence length="85" mass="9682">MNAMRESPRHCTRPADCEPGDWVEAGDVPDWTPEEETHAYVLPGQVMVQPVHQMPVTVPLVSWNFHRDRVSDDAGTEVMVWVRQA</sequence>
<proteinExistence type="predicted"/>
<name>A0ABT3FN78_9BACT</name>
<dbReference type="EMBL" id="JAPDDS010000004">
    <property type="protein sequence ID" value="MCW1885026.1"/>
    <property type="molecule type" value="Genomic_DNA"/>
</dbReference>
<accession>A0ABT3FN78</accession>
<protein>
    <submittedName>
        <fullName evidence="1">Uncharacterized protein</fullName>
    </submittedName>
</protein>
<evidence type="ECO:0000313" key="1">
    <source>
        <dbReference type="EMBL" id="MCW1885026.1"/>
    </source>
</evidence>
<comment type="caution">
    <text evidence="1">The sequence shown here is derived from an EMBL/GenBank/DDBJ whole genome shotgun (WGS) entry which is preliminary data.</text>
</comment>
<dbReference type="RefSeq" id="WP_264500984.1">
    <property type="nucleotide sequence ID" value="NZ_JAPDDS010000004.1"/>
</dbReference>
<evidence type="ECO:0000313" key="2">
    <source>
        <dbReference type="Proteomes" id="UP001207930"/>
    </source>
</evidence>
<organism evidence="1 2">
    <name type="scientific">Luteolibacter flavescens</name>
    <dbReference type="NCBI Taxonomy" id="1859460"/>
    <lineage>
        <taxon>Bacteria</taxon>
        <taxon>Pseudomonadati</taxon>
        <taxon>Verrucomicrobiota</taxon>
        <taxon>Verrucomicrobiia</taxon>
        <taxon>Verrucomicrobiales</taxon>
        <taxon>Verrucomicrobiaceae</taxon>
        <taxon>Luteolibacter</taxon>
    </lineage>
</organism>
<keyword evidence="2" id="KW-1185">Reference proteome</keyword>